<reference evidence="1 2" key="1">
    <citation type="submission" date="2023-10" db="EMBL/GenBank/DDBJ databases">
        <authorList>
            <person name="Maclean D."/>
            <person name="Macfadyen A."/>
        </authorList>
    </citation>
    <scope>NUCLEOTIDE SEQUENCE [LARGE SCALE GENOMIC DNA]</scope>
</reference>
<keyword evidence="2" id="KW-1185">Reference proteome</keyword>
<dbReference type="Proteomes" id="UP001314263">
    <property type="component" value="Unassembled WGS sequence"/>
</dbReference>
<gene>
    <name evidence="1" type="ORF">CVIRNUC_001823</name>
</gene>
<dbReference type="EMBL" id="CAUYUE010000002">
    <property type="protein sequence ID" value="CAK0748227.1"/>
    <property type="molecule type" value="Genomic_DNA"/>
</dbReference>
<accession>A0AAV1HV50</accession>
<protein>
    <submittedName>
        <fullName evidence="1">Uncharacterized protein</fullName>
    </submittedName>
</protein>
<name>A0AAV1HV50_9CHLO</name>
<dbReference type="AlphaFoldDB" id="A0AAV1HV50"/>
<organism evidence="1 2">
    <name type="scientific">Coccomyxa viridis</name>
    <dbReference type="NCBI Taxonomy" id="1274662"/>
    <lineage>
        <taxon>Eukaryota</taxon>
        <taxon>Viridiplantae</taxon>
        <taxon>Chlorophyta</taxon>
        <taxon>core chlorophytes</taxon>
        <taxon>Trebouxiophyceae</taxon>
        <taxon>Trebouxiophyceae incertae sedis</taxon>
        <taxon>Coccomyxaceae</taxon>
        <taxon>Coccomyxa</taxon>
    </lineage>
</organism>
<proteinExistence type="predicted"/>
<comment type="caution">
    <text evidence="1">The sequence shown here is derived from an EMBL/GenBank/DDBJ whole genome shotgun (WGS) entry which is preliminary data.</text>
</comment>
<evidence type="ECO:0000313" key="2">
    <source>
        <dbReference type="Proteomes" id="UP001314263"/>
    </source>
</evidence>
<sequence>MSFYGVLLEGMRIVRCDDSPINSVVAAGAASYILVSSHTGRQKAVPAALYCALGAGGLHFLTQRLQWDRALRRTLVRMDLLDDEGIREELDRPPEPFVPVPADELGWRKYLPVRKMTAEEYEKYQRRKAVRERHSITAARDPF</sequence>
<evidence type="ECO:0000313" key="1">
    <source>
        <dbReference type="EMBL" id="CAK0748227.1"/>
    </source>
</evidence>